<evidence type="ECO:0000313" key="3">
    <source>
        <dbReference type="Proteomes" id="UP000829194"/>
    </source>
</evidence>
<sequence length="208" mass="22581">MRWIAGAFVTVALAMVSASGVIFFCKLGKSYSEIAVNDMANFGTYFGGVAGPLLAFLTVAGLALTMMMQNRQLEQVAEANLKDQHIRMLIEIGHDIAAMEVQHIDGNITLGNVLNEGGQLGRGNVGALRKLLPRYVKVLGLYAKSVALYRVNISPDFDCKAFEQRGLRLLDRVEPHAEYLGQMGGPALATIRGHLENTLRTSESADTN</sequence>
<protein>
    <recommendedName>
        <fullName evidence="4">Transmembrane protein</fullName>
    </recommendedName>
</protein>
<dbReference type="Proteomes" id="UP000829194">
    <property type="component" value="Chromosome"/>
</dbReference>
<keyword evidence="1" id="KW-1133">Transmembrane helix</keyword>
<gene>
    <name evidence="2" type="ORF">MOV92_16440</name>
</gene>
<accession>A0ABY3X679</accession>
<dbReference type="RefSeq" id="WP_148648958.1">
    <property type="nucleotide sequence ID" value="NZ_CP011131.1"/>
</dbReference>
<reference evidence="2 3" key="1">
    <citation type="submission" date="2022-03" db="EMBL/GenBank/DDBJ databases">
        <title>Complete genome sequence of Lysobacter capsici VKM B-2533 and Lysobacter gummosus 10.1.1, promising sources of lytic agents.</title>
        <authorList>
            <person name="Tarlachkov S.V."/>
            <person name="Kudryakova I.V."/>
            <person name="Afoshin A.S."/>
            <person name="Leontyevskaya E.A."/>
            <person name="Leontyevskaya N.V."/>
        </authorList>
    </citation>
    <scope>NUCLEOTIDE SEQUENCE [LARGE SCALE GENOMIC DNA]</scope>
    <source>
        <strain evidence="2 3">10.1.1</strain>
    </source>
</reference>
<keyword evidence="1" id="KW-0812">Transmembrane</keyword>
<feature type="transmembrane region" description="Helical" evidence="1">
    <location>
        <begin position="42"/>
        <end position="64"/>
    </location>
</feature>
<organism evidence="2 3">
    <name type="scientific">Lysobacter gummosus</name>
    <dbReference type="NCBI Taxonomy" id="262324"/>
    <lineage>
        <taxon>Bacteria</taxon>
        <taxon>Pseudomonadati</taxon>
        <taxon>Pseudomonadota</taxon>
        <taxon>Gammaproteobacteria</taxon>
        <taxon>Lysobacterales</taxon>
        <taxon>Lysobacteraceae</taxon>
        <taxon>Lysobacter</taxon>
    </lineage>
</organism>
<dbReference type="EMBL" id="CP093547">
    <property type="protein sequence ID" value="UNP28078.1"/>
    <property type="molecule type" value="Genomic_DNA"/>
</dbReference>
<evidence type="ECO:0000313" key="2">
    <source>
        <dbReference type="EMBL" id="UNP28078.1"/>
    </source>
</evidence>
<evidence type="ECO:0008006" key="4">
    <source>
        <dbReference type="Google" id="ProtNLM"/>
    </source>
</evidence>
<name>A0ABY3X679_9GAMM</name>
<proteinExistence type="predicted"/>
<keyword evidence="1" id="KW-0472">Membrane</keyword>
<keyword evidence="3" id="KW-1185">Reference proteome</keyword>
<evidence type="ECO:0000256" key="1">
    <source>
        <dbReference type="SAM" id="Phobius"/>
    </source>
</evidence>